<feature type="disulfide bond" evidence="10">
    <location>
        <begin position="1049"/>
        <end position="1059"/>
    </location>
</feature>
<evidence type="ECO:0000259" key="17">
    <source>
        <dbReference type="PROSITE" id="PS50878"/>
    </source>
</evidence>
<gene>
    <name evidence="19" type="ORF">QYF61_006887</name>
</gene>
<dbReference type="InterPro" id="IPR000782">
    <property type="entry name" value="FAS1_domain"/>
</dbReference>
<dbReference type="FunFam" id="2.10.25.10:FF:000040">
    <property type="entry name" value="Stabilin 2"/>
    <property type="match status" value="5"/>
</dbReference>
<feature type="disulfide bond" evidence="10">
    <location>
        <begin position="1071"/>
        <end position="1080"/>
    </location>
</feature>
<feature type="domain" description="EGF-like" evidence="15">
    <location>
        <begin position="2470"/>
        <end position="2512"/>
    </location>
</feature>
<evidence type="ECO:0000256" key="5">
    <source>
        <dbReference type="ARBA" id="ARBA00023136"/>
    </source>
</evidence>
<dbReference type="InterPro" id="IPR016187">
    <property type="entry name" value="CTDL_fold"/>
</dbReference>
<dbReference type="Gene3D" id="2.90.20.10">
    <property type="entry name" value="Plasmodium vivax P25 domain"/>
    <property type="match status" value="1"/>
</dbReference>
<dbReference type="PROSITE" id="PS00022">
    <property type="entry name" value="EGF_1"/>
    <property type="match status" value="6"/>
</dbReference>
<dbReference type="Pfam" id="PF00193">
    <property type="entry name" value="Xlink"/>
    <property type="match status" value="1"/>
</dbReference>
<dbReference type="GO" id="GO:0016020">
    <property type="term" value="C:membrane"/>
    <property type="evidence" value="ECO:0007669"/>
    <property type="project" value="UniProtKB-SubCell"/>
</dbReference>
<dbReference type="PANTHER" id="PTHR24038">
    <property type="entry name" value="STABILIN"/>
    <property type="match status" value="1"/>
</dbReference>
<evidence type="ECO:0000256" key="6">
    <source>
        <dbReference type="ARBA" id="ARBA00023157"/>
    </source>
</evidence>
<feature type="domain" description="EGF-like" evidence="15">
    <location>
        <begin position="1744"/>
        <end position="1785"/>
    </location>
</feature>
<feature type="domain" description="EGF-like" evidence="15">
    <location>
        <begin position="1663"/>
        <end position="1700"/>
    </location>
</feature>
<feature type="domain" description="FAS1" evidence="16">
    <location>
        <begin position="1441"/>
        <end position="1569"/>
    </location>
</feature>
<feature type="domain" description="EGF-like" evidence="15">
    <location>
        <begin position="2429"/>
        <end position="2469"/>
    </location>
</feature>
<feature type="domain" description="EGF-like" evidence="15">
    <location>
        <begin position="534"/>
        <end position="572"/>
    </location>
</feature>
<feature type="disulfide bond" evidence="10">
    <location>
        <begin position="2398"/>
        <end position="2408"/>
    </location>
</feature>
<feature type="disulfide bond" evidence="10">
    <location>
        <begin position="2335"/>
        <end position="2344"/>
    </location>
</feature>
<keyword evidence="20" id="KW-1185">Reference proteome</keyword>
<feature type="disulfide bond" evidence="10">
    <location>
        <begin position="451"/>
        <end position="460"/>
    </location>
</feature>
<feature type="transmembrane region" description="Helical" evidence="13">
    <location>
        <begin position="2824"/>
        <end position="2844"/>
    </location>
</feature>
<dbReference type="Pfam" id="PF00078">
    <property type="entry name" value="RVT_1"/>
    <property type="match status" value="1"/>
</dbReference>
<dbReference type="FunFam" id="3.10.100.10:FF:000001">
    <property type="entry name" value="Hyaluronan proteoglycan link protein 1"/>
    <property type="match status" value="1"/>
</dbReference>
<keyword evidence="7" id="KW-0675">Receptor</keyword>
<evidence type="ECO:0000313" key="20">
    <source>
        <dbReference type="Proteomes" id="UP001333110"/>
    </source>
</evidence>
<feature type="domain" description="FAS1" evidence="16">
    <location>
        <begin position="1912"/>
        <end position="2040"/>
    </location>
</feature>
<dbReference type="SUPFAM" id="SSF82153">
    <property type="entry name" value="FAS1 domain"/>
    <property type="match status" value="7"/>
</dbReference>
<feature type="domain" description="EGF-like" evidence="15">
    <location>
        <begin position="1624"/>
        <end position="1656"/>
    </location>
</feature>
<keyword evidence="3 13" id="KW-0812">Transmembrane</keyword>
<feature type="domain" description="FAS1" evidence="16">
    <location>
        <begin position="1300"/>
        <end position="1430"/>
    </location>
</feature>
<dbReference type="SMART" id="SM00180">
    <property type="entry name" value="EGF_Lam"/>
    <property type="match status" value="2"/>
</dbReference>
<dbReference type="PROSITE" id="PS50878">
    <property type="entry name" value="RT_POL"/>
    <property type="match status" value="1"/>
</dbReference>
<evidence type="ECO:0000256" key="14">
    <source>
        <dbReference type="SAM" id="SignalP"/>
    </source>
</evidence>
<comment type="subcellular location">
    <subcellularLocation>
        <location evidence="1">Membrane</location>
        <topology evidence="1">Single-pass type I membrane protein</topology>
    </subcellularLocation>
</comment>
<dbReference type="FunFam" id="2.30.180.10:FF:000014">
    <property type="entry name" value="Stabilin 1"/>
    <property type="match status" value="1"/>
</dbReference>
<dbReference type="InterPro" id="IPR036378">
    <property type="entry name" value="FAS1_dom_sf"/>
</dbReference>
<dbReference type="Gene3D" id="3.10.100.10">
    <property type="entry name" value="Mannose-Binding Protein A, subunit A"/>
    <property type="match status" value="1"/>
</dbReference>
<dbReference type="PROSITE" id="PS01241">
    <property type="entry name" value="LINK_1"/>
    <property type="match status" value="1"/>
</dbReference>
<feature type="domain" description="Link" evidence="18">
    <location>
        <begin position="2546"/>
        <end position="2639"/>
    </location>
</feature>
<dbReference type="SMART" id="SM00181">
    <property type="entry name" value="EGF"/>
    <property type="match status" value="22"/>
</dbReference>
<sequence>MKMHPPGLLFFFLAACFTPTADCQSQKVSLNKRRAKENLHPLLDVEGNTVIKDEEKAEVLNAFFASVFNNKTSCSPDTQPPELEERDGEQNEAPIIQGEMVSNLLHHLDTHKSMGPDGIHPRVLRELAEVLTKPLSIIYQQPWLTGEIPVDWRLANVTPIYKKGWKEDPGNYRPVSLTSVPGKLMEQIILSAITWHVQDNPCTDEEKAVDVVYLDFCKAFDTVSHSVLLEKLAAHGLDGCTLRWVKNWLDGRAQRVVVNGVKSSWQPVTSGVPQGSVLGPALFNIFMSDLEEGIECTLTEIQAEWHVAAWRDGLAHMSVWCTSQQLHWSLPSPVRSKEWCNVDKDIKGWQDEWLGYTVKLGENTLSQPGCHHICKKEIEEKKCCPGFWGTECYAGTPGGRGDGKEDTVLVVQSNLVWPVSCLLECPGGSQNPCNGHGTCLDGMQQNGTCICKEQYSGFACQNCQDENRFGPDCQSGCQWFSGISTAYILWLLCQLGASGNHICLHFQISYKVSCIFQQCPACSKGNSLCRVIPELPLCKGVTCEANSECVVRDGTVTCDCKLGYRKSGSTCQAQDPCAASPCSPLAVCKVLGPQKYQCTCKEGFQGDGKICQPINPCVDSNGGCPENSTICVYRRPGEASCVCKPGMSRRTPLSKCSVFPNDCRQYFCDVTSTCEINSQGNPSCVCKEGEIGDGRSCYKDLLSEINQHNSRGRFTRKLNVARKMFASGCSTLLTKYGPFTVFVPSLLPIHDRMEFNDTTAEHLCRMHIVPGLHLVEDMVKVKTVWTLSGHQLTFSSQMSVKSFRYQDLPGELYNVLQSNLPAANGIMHIINTLRKKPSTDNLRNPQKTIGEILASMEIFSRFETILENCGLPAILDGPGPFTVFVPSNDGVDKLRDGRLIYLFTEGINKLQELVKHHIYTSAAVTVEKLIMMPHIVTMANQILTINISADGRILMDESGIALNMRDIVASNGIIHTLDGIFIPPSIIPILPHRCNEEQHKIVTGSCVDCEALNNSVCPPGSREMEPALFPKECVYIHDPQGLNVLKKGCARYCNQTVTCSDGIQGNGNCHCFEGFKGIACHICSNPNKHGENCDKDCGCVHGICDNRPGSGGVCQSWSCKEGYTGKFCDKTSKNCGPSGLSQYCHQNAVCSLNDTARCICMDGYEGDGFSCQPIDLCSQPERGGCSQNALCTSTGPGNATCQCNTGWTGDGKACVAIDNCVLESRGNCHINANCVYIGPGQSKCVCKRGYAGDGHNCDAIDPCLMDNGGCHDLAMCVPLGGGERSCACPQGYMGDGMTCYGDILKELARNSHFAGFYDWLKKSLFSIPAGTNVTVLVPSEAAIKNLSKTEKDFWLTPYMLPFLVRAHFLEGVFTGEKLKKYDRPELPTLNPQTRWQINTRSSVLTIQNASIVVSDIPASNGIIHVLSKVLLPPSGDIPPSPPGLQKQLETVASFSTFKELLQQYQLIGKIESSEKYTVFVPGNNSIEEYCHAANVTQLDNETVQYHVVLGEKLLPTDLRSGIHKNSMLGLSYWLMFYQNSTQKFVNNIPLDGKFLETKNGMLIGVSQVLQVQKNRCTANTTTIQKSRCGKCEKGIKCPPGSVLVRSVCCPGYYGHMCEMCPGKPGQWCSGNGECQDGMEGSGECRCLEGFHGTACEMCEVGRYGADCKSECACDNGICNDGLQGDGSCECFPGWKGPTCRERIEIDLCNNTCHQMANCLNSSADSPPTCFCSAGYTGNGTHCTEIDPCIIDHGGCSIHAVCTKVSPGERTCVCKEGYAGDGTLCMGECSVHVLVIAVYAHRCVRVCIRTCSCLEQPPAITWPCCFAAEIDLCLESNGGCHTNAECIKTGPRKVACNCLPGYSGDGVSQCNPINLCEQNNGGCSPFGLCKYTGPGTRNCSCSWHSVGDGFTCHGKVYQELGRIEDASMFFKMILAENIKELSGAGPFTVFVPRTDFIGNTTTFEEWRSRGLLRDLLRYHMVGCQKLLSSDLEAQESLTSLSGHKIKITVKENSIYLNEEAKVVVSDIIGVNGVIHFINKILIPSDLAGRNISSKISWQNITEVAEAFGYTIYSKLLQDAELLPLVSDPLHRPFTMLWPTDAAFNALSEKRQKWLYRREHRDVLASYLKAHMIRGTKIVAGNVPQVESIRTMHGSTVSFSCSKTHVGELLVGNVDATIIQRHMEFNGGIAYGIDRLLEPPDLGSRCDEFIFVELQGSRESCGLCGFEPPCPAGSVQRGETRRCYYYGNQLLRNTFLFHRNSLLRPSWPRSPWDTFRRRWEPPKRGCKRTCVSTQWVPQCCANHYGRDCRACPGGLEVPCSNRGTCDDKIGGSGRCNCSQAFIGTSCELCAPGRYGPDCRECNCTENGVCNGGLHGDGFCFCAEGWTGDHCEIRLVTTPTCSPPCHPQAVCRSGNLCECNLHYEGDGRMCSVIDMCSQDNGGCARHAQCTQVGVNVSCACAPGYGGDGYVCDPIDRCADGRNGDCSQHANCISTGPNERRCECKRGYVGDGIQCLEEAVPPTDRCLEDNGQCHREAICTDLHFHDKTMGVFHLQSPRKKYDFTYEQAQKACAAEGASLATFRQLSAAQQMGFHLCLVGWLDNGTAGYPTAYPNPSCGANRVGIVDYGPRSNLSETWDAFCYREKDLTCTCRDGFVGDGYWCSGKLPDVLADHARFSTFYSMLLDFANDTEEGLDFFISLSDDSAPKTLFVPLNSGFADNETLTGEELKLHVSSSNVVLFSFNLTTGTIIPSQSGYDLHVSDLPVDNSTEHADAKGINDTMIVEWDIVAFNGIIHAIAEPLRIPPPVVHLGQVNGVARVSGSVATGTLSALCFALALAAGAGVAYYCVKRRRREEQFGYFQADLRADEEEEEAAAAAGPQHERARPEAGPRAARPRPQRPLVAIPNPLYGGHAPDYEPLHVSTAPPRPAAARSRAAR</sequence>
<feature type="region of interest" description="Disordered" evidence="12">
    <location>
        <begin position="2865"/>
        <end position="2933"/>
    </location>
</feature>
<feature type="disulfide bond" evidence="11">
    <location>
        <begin position="2568"/>
        <end position="2637"/>
    </location>
</feature>
<dbReference type="SMART" id="SM00445">
    <property type="entry name" value="LINK"/>
    <property type="match status" value="1"/>
</dbReference>
<feature type="domain" description="FAS1" evidence="16">
    <location>
        <begin position="2659"/>
        <end position="2797"/>
    </location>
</feature>
<feature type="disulfide bond" evidence="11">
    <location>
        <begin position="2592"/>
        <end position="2613"/>
    </location>
</feature>
<feature type="domain" description="EGF-like" evidence="15">
    <location>
        <begin position="2394"/>
        <end position="2428"/>
    </location>
</feature>
<dbReference type="Pfam" id="PF12947">
    <property type="entry name" value="EGF_3"/>
    <property type="match status" value="7"/>
</dbReference>
<feature type="signal peptide" evidence="14">
    <location>
        <begin position="1"/>
        <end position="23"/>
    </location>
</feature>
<feature type="chain" id="PRO_5042935771" description="STAB1 protein" evidence="14">
    <location>
        <begin position="24"/>
        <end position="2933"/>
    </location>
</feature>
<evidence type="ECO:0000256" key="2">
    <source>
        <dbReference type="ARBA" id="ARBA00022536"/>
    </source>
</evidence>
<evidence type="ECO:0000256" key="8">
    <source>
        <dbReference type="ARBA" id="ARBA00023180"/>
    </source>
</evidence>
<dbReference type="SUPFAM" id="SSF56672">
    <property type="entry name" value="DNA/RNA polymerases"/>
    <property type="match status" value="1"/>
</dbReference>
<comment type="caution">
    <text evidence="10">Lacks conserved residue(s) required for the propagation of feature annotation.</text>
</comment>
<feature type="disulfide bond" evidence="10">
    <location>
        <begin position="1712"/>
        <end position="1729"/>
    </location>
</feature>
<dbReference type="Gene3D" id="2.170.300.10">
    <property type="entry name" value="Tie2 ligand-binding domain superfamily"/>
    <property type="match status" value="2"/>
</dbReference>
<feature type="disulfide bond" evidence="10">
    <location>
        <begin position="2379"/>
        <end position="2388"/>
    </location>
</feature>
<feature type="disulfide bond" evidence="10">
    <location>
        <begin position="1708"/>
        <end position="1718"/>
    </location>
</feature>
<feature type="domain" description="EGF-like" evidence="15">
    <location>
        <begin position="1259"/>
        <end position="1300"/>
    </location>
</feature>
<accession>A0AAN7NPV8</accession>
<dbReference type="Pfam" id="PF02469">
    <property type="entry name" value="Fasciclin"/>
    <property type="match status" value="6"/>
</dbReference>
<keyword evidence="5 13" id="KW-0472">Membrane</keyword>
<dbReference type="GO" id="GO:0005509">
    <property type="term" value="F:calcium ion binding"/>
    <property type="evidence" value="ECO:0007669"/>
    <property type="project" value="InterPro"/>
</dbReference>
<feature type="domain" description="EGF-like" evidence="15">
    <location>
        <begin position="1704"/>
        <end position="1743"/>
    </location>
</feature>
<dbReference type="SUPFAM" id="SSF56436">
    <property type="entry name" value="C-type lectin-like"/>
    <property type="match status" value="1"/>
</dbReference>
<feature type="domain" description="EGF-like" evidence="15">
    <location>
        <begin position="2305"/>
        <end position="2345"/>
    </location>
</feature>
<evidence type="ECO:0000256" key="4">
    <source>
        <dbReference type="ARBA" id="ARBA00022989"/>
    </source>
</evidence>
<evidence type="ECO:0000259" key="15">
    <source>
        <dbReference type="PROSITE" id="PS50026"/>
    </source>
</evidence>
<feature type="domain" description="Reverse transcriptase" evidence="17">
    <location>
        <begin position="141"/>
        <end position="358"/>
    </location>
</feature>
<dbReference type="Pfam" id="PF24887">
    <property type="entry name" value="EGF_STAB1-2"/>
    <property type="match status" value="1"/>
</dbReference>
<keyword evidence="14" id="KW-0732">Signal</keyword>
<dbReference type="PROSITE" id="PS50026">
    <property type="entry name" value="EGF_3"/>
    <property type="match status" value="17"/>
</dbReference>
<dbReference type="InterPro" id="IPR000477">
    <property type="entry name" value="RT_dom"/>
</dbReference>
<evidence type="ECO:0000256" key="1">
    <source>
        <dbReference type="ARBA" id="ARBA00004479"/>
    </source>
</evidence>
<dbReference type="InterPro" id="IPR056806">
    <property type="entry name" value="EGF_STAB1-2"/>
</dbReference>
<evidence type="ECO:0000256" key="12">
    <source>
        <dbReference type="SAM" id="MobiDB-lite"/>
    </source>
</evidence>
<dbReference type="InterPro" id="IPR001881">
    <property type="entry name" value="EGF-like_Ca-bd_dom"/>
</dbReference>
<dbReference type="CDD" id="cd01650">
    <property type="entry name" value="RT_nLTR_like"/>
    <property type="match status" value="1"/>
</dbReference>
<dbReference type="PROSITE" id="PS01186">
    <property type="entry name" value="EGF_2"/>
    <property type="match status" value="12"/>
</dbReference>
<evidence type="ECO:0000256" key="10">
    <source>
        <dbReference type="PROSITE-ProRule" id="PRU00076"/>
    </source>
</evidence>
<dbReference type="PANTHER" id="PTHR24038:SF8">
    <property type="entry name" value="STABILIN-1"/>
    <property type="match status" value="1"/>
</dbReference>
<feature type="domain" description="EGF-like" evidence="15">
    <location>
        <begin position="1173"/>
        <end position="1215"/>
    </location>
</feature>
<dbReference type="SUPFAM" id="SSF57196">
    <property type="entry name" value="EGF/Laminin"/>
    <property type="match status" value="2"/>
</dbReference>
<feature type="domain" description="EGF-like" evidence="15">
    <location>
        <begin position="1828"/>
        <end position="1870"/>
    </location>
</feature>
<keyword evidence="2 10" id="KW-0245">EGF-like domain</keyword>
<feature type="domain" description="EGF-like" evidence="15">
    <location>
        <begin position="422"/>
        <end position="461"/>
    </location>
</feature>
<dbReference type="SMART" id="SM00554">
    <property type="entry name" value="FAS1"/>
    <property type="match status" value="7"/>
</dbReference>
<feature type="domain" description="FAS1" evidence="16">
    <location>
        <begin position="2055"/>
        <end position="2195"/>
    </location>
</feature>
<evidence type="ECO:0000313" key="19">
    <source>
        <dbReference type="EMBL" id="KAK4814943.1"/>
    </source>
</evidence>
<keyword evidence="8" id="KW-0325">Glycoprotein</keyword>
<dbReference type="PROSITE" id="PS50213">
    <property type="entry name" value="FAS1"/>
    <property type="match status" value="7"/>
</dbReference>
<dbReference type="GO" id="GO:0005540">
    <property type="term" value="F:hyaluronic acid binding"/>
    <property type="evidence" value="ECO:0007669"/>
    <property type="project" value="InterPro"/>
</dbReference>
<dbReference type="InterPro" id="IPR002049">
    <property type="entry name" value="LE_dom"/>
</dbReference>
<feature type="domain" description="FAS1" evidence="16">
    <location>
        <begin position="846"/>
        <end position="981"/>
    </location>
</feature>
<evidence type="ECO:0000259" key="18">
    <source>
        <dbReference type="PROSITE" id="PS50963"/>
    </source>
</evidence>
<organism evidence="19 20">
    <name type="scientific">Mycteria americana</name>
    <name type="common">Wood stork</name>
    <dbReference type="NCBI Taxonomy" id="33587"/>
    <lineage>
        <taxon>Eukaryota</taxon>
        <taxon>Metazoa</taxon>
        <taxon>Chordata</taxon>
        <taxon>Craniata</taxon>
        <taxon>Vertebrata</taxon>
        <taxon>Euteleostomi</taxon>
        <taxon>Archelosauria</taxon>
        <taxon>Archosauria</taxon>
        <taxon>Dinosauria</taxon>
        <taxon>Saurischia</taxon>
        <taxon>Theropoda</taxon>
        <taxon>Coelurosauria</taxon>
        <taxon>Aves</taxon>
        <taxon>Neognathae</taxon>
        <taxon>Neoaves</taxon>
        <taxon>Aequornithes</taxon>
        <taxon>Ciconiiformes</taxon>
        <taxon>Ciconiidae</taxon>
        <taxon>Mycteria</taxon>
    </lineage>
</organism>
<evidence type="ECO:0000256" key="13">
    <source>
        <dbReference type="SAM" id="Phobius"/>
    </source>
</evidence>
<dbReference type="InterPro" id="IPR000742">
    <property type="entry name" value="EGF"/>
</dbReference>
<evidence type="ECO:0000259" key="16">
    <source>
        <dbReference type="PROSITE" id="PS50213"/>
    </source>
</evidence>
<dbReference type="PROSITE" id="PS50963">
    <property type="entry name" value="LINK_2"/>
    <property type="match status" value="1"/>
</dbReference>
<feature type="disulfide bond" evidence="10">
    <location>
        <begin position="1671"/>
        <end position="1688"/>
    </location>
</feature>
<keyword evidence="9" id="KW-0424">Laminin EGF-like domain</keyword>
<dbReference type="InterPro" id="IPR016186">
    <property type="entry name" value="C-type_lectin-like/link_sf"/>
</dbReference>
<dbReference type="SMART" id="SM00179">
    <property type="entry name" value="EGF_CA"/>
    <property type="match status" value="4"/>
</dbReference>
<feature type="disulfide bond" evidence="10">
    <location>
        <begin position="1646"/>
        <end position="1655"/>
    </location>
</feature>
<evidence type="ECO:0008006" key="21">
    <source>
        <dbReference type="Google" id="ProtNLM"/>
    </source>
</evidence>
<feature type="domain" description="EGF-like" evidence="15">
    <location>
        <begin position="2355"/>
        <end position="2389"/>
    </location>
</feature>
<feature type="domain" description="EGF-like" evidence="15">
    <location>
        <begin position="573"/>
        <end position="612"/>
    </location>
</feature>
<reference evidence="19 20" key="1">
    <citation type="journal article" date="2023" name="J. Hered.">
        <title>Chromosome-level genome of the wood stork (Mycteria americana) provides insight into avian chromosome evolution.</title>
        <authorList>
            <person name="Flamio R. Jr."/>
            <person name="Ramstad K.M."/>
        </authorList>
    </citation>
    <scope>NUCLEOTIDE SEQUENCE [LARGE SCALE GENOMIC DNA]</scope>
    <source>
        <strain evidence="19">JAX WOST 10</strain>
    </source>
</reference>
<evidence type="ECO:0000256" key="7">
    <source>
        <dbReference type="ARBA" id="ARBA00023170"/>
    </source>
</evidence>
<feature type="domain" description="EGF-like" evidence="15">
    <location>
        <begin position="1216"/>
        <end position="1258"/>
    </location>
</feature>
<dbReference type="Proteomes" id="UP001333110">
    <property type="component" value="Unassembled WGS sequence"/>
</dbReference>
<dbReference type="Gene3D" id="2.30.180.10">
    <property type="entry name" value="FAS1 domain"/>
    <property type="match status" value="7"/>
</dbReference>
<dbReference type="FunFam" id="2.30.180.10:FF:000005">
    <property type="entry name" value="Stabilin 2"/>
    <property type="match status" value="2"/>
</dbReference>
<dbReference type="InterPro" id="IPR043502">
    <property type="entry name" value="DNA/RNA_pol_sf"/>
</dbReference>
<dbReference type="GO" id="GO:0007155">
    <property type="term" value="P:cell adhesion"/>
    <property type="evidence" value="ECO:0007669"/>
    <property type="project" value="InterPro"/>
</dbReference>
<proteinExistence type="predicted"/>
<protein>
    <recommendedName>
        <fullName evidence="21">STAB1 protein</fullName>
    </recommendedName>
</protein>
<keyword evidence="4 13" id="KW-1133">Transmembrane helix</keyword>
<dbReference type="PROSITE" id="PS51257">
    <property type="entry name" value="PROKAR_LIPOPROTEIN"/>
    <property type="match status" value="1"/>
</dbReference>
<feature type="disulfide bond" evidence="10">
    <location>
        <begin position="1690"/>
        <end position="1699"/>
    </location>
</feature>
<name>A0AAN7NPV8_MYCAM</name>
<evidence type="ECO:0000256" key="9">
    <source>
        <dbReference type="ARBA" id="ARBA00023292"/>
    </source>
</evidence>
<dbReference type="InterPro" id="IPR024731">
    <property type="entry name" value="NELL2-like_EGF"/>
</dbReference>
<keyword evidence="6 10" id="KW-1015">Disulfide bond</keyword>
<dbReference type="EMBL" id="JAUNZN010000010">
    <property type="protein sequence ID" value="KAK4814943.1"/>
    <property type="molecule type" value="Genomic_DNA"/>
</dbReference>
<evidence type="ECO:0000256" key="11">
    <source>
        <dbReference type="PROSITE-ProRule" id="PRU00323"/>
    </source>
</evidence>
<feature type="domain" description="FAS1" evidence="16">
    <location>
        <begin position="698"/>
        <end position="834"/>
    </location>
</feature>
<dbReference type="Gene3D" id="2.10.25.10">
    <property type="entry name" value="Laminin"/>
    <property type="match status" value="8"/>
</dbReference>
<dbReference type="InterPro" id="IPR000538">
    <property type="entry name" value="Link_dom"/>
</dbReference>
<evidence type="ECO:0000256" key="3">
    <source>
        <dbReference type="ARBA" id="ARBA00022692"/>
    </source>
</evidence>
<feature type="domain" description="EGF-like" evidence="15">
    <location>
        <begin position="1045"/>
        <end position="1081"/>
    </location>
</feature>
<comment type="caution">
    <text evidence="19">The sequence shown here is derived from an EMBL/GenBank/DDBJ whole genome shotgun (WGS) entry which is preliminary data.</text>
</comment>